<dbReference type="RefSeq" id="WP_005464983.1">
    <property type="nucleotide sequence ID" value="NZ_CM001484.1"/>
</dbReference>
<dbReference type="Proteomes" id="UP000005087">
    <property type="component" value="Chromosome"/>
</dbReference>
<reference evidence="2 3" key="1">
    <citation type="submission" date="2011-09" db="EMBL/GenBank/DDBJ databases">
        <authorList>
            <consortium name="US DOE Joint Genome Institute (JGI-PGF)"/>
            <person name="Lucas S."/>
            <person name="Han J."/>
            <person name="Lapidus A."/>
            <person name="Cheng J.-F."/>
            <person name="Goodwin L."/>
            <person name="Pitluck S."/>
            <person name="Peters L."/>
            <person name="Land M.L."/>
            <person name="Hauser L."/>
            <person name="Brambilla E."/>
            <person name="Klenk H.-P."/>
            <person name="Woyke T.J."/>
        </authorList>
    </citation>
    <scope>NUCLEOTIDE SEQUENCE [LARGE SCALE GENOMIC DNA]</scope>
    <source>
        <strain evidence="2 3">K62</strain>
    </source>
</reference>
<reference evidence="3" key="2">
    <citation type="submission" date="2012-01" db="EMBL/GenBank/DDBJ databases">
        <title>Noncontiguous Finished sequence of chromosome of Saccharomonospora glauca K62.</title>
        <authorList>
            <consortium name="US DOE Joint Genome Institute"/>
            <person name="Lucas S."/>
            <person name="Han J."/>
            <person name="Lapidus A."/>
            <person name="Cheng J.-F."/>
            <person name="Goodwin L."/>
            <person name="Pitluck S."/>
            <person name="Peters L."/>
            <person name="Mikhailova N."/>
            <person name="Held B."/>
            <person name="Detter J.C."/>
            <person name="Han C."/>
            <person name="Tapia R."/>
            <person name="Land M."/>
            <person name="Hauser L."/>
            <person name="Kyrpides N."/>
            <person name="Ivanova N."/>
            <person name="Pagani I."/>
            <person name="Brambilla E.-M."/>
            <person name="Klenk H.-P."/>
            <person name="Woyke T."/>
        </authorList>
    </citation>
    <scope>NUCLEOTIDE SEQUENCE [LARGE SCALE GENOMIC DNA]</scope>
    <source>
        <strain evidence="3">K62</strain>
    </source>
</reference>
<organism evidence="2 3">
    <name type="scientific">Saccharomonospora glauca K62</name>
    <dbReference type="NCBI Taxonomy" id="928724"/>
    <lineage>
        <taxon>Bacteria</taxon>
        <taxon>Bacillati</taxon>
        <taxon>Actinomycetota</taxon>
        <taxon>Actinomycetes</taxon>
        <taxon>Pseudonocardiales</taxon>
        <taxon>Pseudonocardiaceae</taxon>
        <taxon>Saccharomonospora</taxon>
    </lineage>
</organism>
<dbReference type="InterPro" id="IPR039422">
    <property type="entry name" value="MarR/SlyA-like"/>
</dbReference>
<dbReference type="HOGENOM" id="CLU_083287_4_2_11"/>
<dbReference type="AlphaFoldDB" id="I1D388"/>
<dbReference type="SUPFAM" id="SSF46785">
    <property type="entry name" value="Winged helix' DNA-binding domain"/>
    <property type="match status" value="1"/>
</dbReference>
<dbReference type="SMART" id="SM00347">
    <property type="entry name" value="HTH_MARR"/>
    <property type="match status" value="1"/>
</dbReference>
<dbReference type="PANTHER" id="PTHR33164:SF43">
    <property type="entry name" value="HTH-TYPE TRANSCRIPTIONAL REPRESSOR YETL"/>
    <property type="match status" value="1"/>
</dbReference>
<dbReference type="InterPro" id="IPR036390">
    <property type="entry name" value="WH_DNA-bd_sf"/>
</dbReference>
<dbReference type="eggNOG" id="COG1846">
    <property type="taxonomic scope" value="Bacteria"/>
</dbReference>
<dbReference type="PANTHER" id="PTHR33164">
    <property type="entry name" value="TRANSCRIPTIONAL REGULATOR, MARR FAMILY"/>
    <property type="match status" value="1"/>
</dbReference>
<proteinExistence type="predicted"/>
<evidence type="ECO:0000313" key="3">
    <source>
        <dbReference type="Proteomes" id="UP000005087"/>
    </source>
</evidence>
<gene>
    <name evidence="2" type="ORF">SacglDRAFT_02520</name>
</gene>
<evidence type="ECO:0000313" key="2">
    <source>
        <dbReference type="EMBL" id="EIE99412.1"/>
    </source>
</evidence>
<dbReference type="GO" id="GO:0003700">
    <property type="term" value="F:DNA-binding transcription factor activity"/>
    <property type="evidence" value="ECO:0007669"/>
    <property type="project" value="InterPro"/>
</dbReference>
<protein>
    <submittedName>
        <fullName evidence="2">Transcriptional regulator</fullName>
    </submittedName>
</protein>
<dbReference type="Gene3D" id="1.10.10.10">
    <property type="entry name" value="Winged helix-like DNA-binding domain superfamily/Winged helix DNA-binding domain"/>
    <property type="match status" value="1"/>
</dbReference>
<dbReference type="Pfam" id="PF12802">
    <property type="entry name" value="MarR_2"/>
    <property type="match status" value="1"/>
</dbReference>
<dbReference type="STRING" id="928724.SacglDRAFT_02520"/>
<name>I1D388_9PSEU</name>
<dbReference type="InterPro" id="IPR000835">
    <property type="entry name" value="HTH_MarR-typ"/>
</dbReference>
<dbReference type="EMBL" id="CM001484">
    <property type="protein sequence ID" value="EIE99412.1"/>
    <property type="molecule type" value="Genomic_DNA"/>
</dbReference>
<evidence type="ECO:0000259" key="1">
    <source>
        <dbReference type="PROSITE" id="PS50995"/>
    </source>
</evidence>
<dbReference type="InterPro" id="IPR036388">
    <property type="entry name" value="WH-like_DNA-bd_sf"/>
</dbReference>
<keyword evidence="3" id="KW-1185">Reference proteome</keyword>
<accession>I1D388</accession>
<dbReference type="GO" id="GO:0006950">
    <property type="term" value="P:response to stress"/>
    <property type="evidence" value="ECO:0007669"/>
    <property type="project" value="TreeGrafter"/>
</dbReference>
<sequence>MREGHGLRAELLPPAELRGRISWQLAEAGRRAQRMVVDRLGEAGLTKNHHGVLAALIEAEGITQADLGRRLGIDRSDVVAMINALEEEGLVRRTPDRTDRRRNIVVATPRAHEVLRRASAVVDEVNEMLLEGLSDDERATLLALLTRITGMPCR</sequence>
<dbReference type="PRINTS" id="PR00598">
    <property type="entry name" value="HTHMARR"/>
</dbReference>
<feature type="domain" description="HTH marR-type" evidence="1">
    <location>
        <begin position="18"/>
        <end position="150"/>
    </location>
</feature>
<dbReference type="PROSITE" id="PS50995">
    <property type="entry name" value="HTH_MARR_2"/>
    <property type="match status" value="1"/>
</dbReference>